<dbReference type="Proteomes" id="UP001642483">
    <property type="component" value="Unassembled WGS sequence"/>
</dbReference>
<evidence type="ECO:0000313" key="7">
    <source>
        <dbReference type="EMBL" id="CAK8696777.1"/>
    </source>
</evidence>
<dbReference type="PANTHER" id="PTHR13659:SF5">
    <property type="entry name" value="PROTEIN FAM8A1"/>
    <property type="match status" value="1"/>
</dbReference>
<keyword evidence="8" id="KW-1185">Reference proteome</keyword>
<feature type="domain" description="RDD" evidence="6">
    <location>
        <begin position="82"/>
        <end position="271"/>
    </location>
</feature>
<organism evidence="7 8">
    <name type="scientific">Clavelina lepadiformis</name>
    <name type="common">Light-bulb sea squirt</name>
    <name type="synonym">Ascidia lepadiformis</name>
    <dbReference type="NCBI Taxonomy" id="159417"/>
    <lineage>
        <taxon>Eukaryota</taxon>
        <taxon>Metazoa</taxon>
        <taxon>Chordata</taxon>
        <taxon>Tunicata</taxon>
        <taxon>Ascidiacea</taxon>
        <taxon>Aplousobranchia</taxon>
        <taxon>Clavelinidae</taxon>
        <taxon>Clavelina</taxon>
    </lineage>
</organism>
<evidence type="ECO:0000256" key="4">
    <source>
        <dbReference type="ARBA" id="ARBA00023136"/>
    </source>
</evidence>
<dbReference type="PANTHER" id="PTHR13659">
    <property type="entry name" value="AUTOSOMAL HIGHLY CONSERVED PROTEIN"/>
    <property type="match status" value="1"/>
</dbReference>
<feature type="transmembrane region" description="Helical" evidence="5">
    <location>
        <begin position="88"/>
        <end position="111"/>
    </location>
</feature>
<evidence type="ECO:0000313" key="8">
    <source>
        <dbReference type="Proteomes" id="UP001642483"/>
    </source>
</evidence>
<dbReference type="Pfam" id="PF06271">
    <property type="entry name" value="RDD"/>
    <property type="match status" value="1"/>
</dbReference>
<protein>
    <recommendedName>
        <fullName evidence="6">RDD domain-containing protein</fullName>
    </recommendedName>
</protein>
<keyword evidence="2 5" id="KW-0812">Transmembrane</keyword>
<reference evidence="7 8" key="1">
    <citation type="submission" date="2024-02" db="EMBL/GenBank/DDBJ databases">
        <authorList>
            <person name="Daric V."/>
            <person name="Darras S."/>
        </authorList>
    </citation>
    <scope>NUCLEOTIDE SEQUENCE [LARGE SCALE GENOMIC DNA]</scope>
</reference>
<dbReference type="EMBL" id="CAWYQH010000163">
    <property type="protein sequence ID" value="CAK8696777.1"/>
    <property type="molecule type" value="Genomic_DNA"/>
</dbReference>
<evidence type="ECO:0000256" key="3">
    <source>
        <dbReference type="ARBA" id="ARBA00022989"/>
    </source>
</evidence>
<gene>
    <name evidence="7" type="ORF">CVLEPA_LOCUS30098</name>
</gene>
<evidence type="ECO:0000256" key="1">
    <source>
        <dbReference type="ARBA" id="ARBA00004141"/>
    </source>
</evidence>
<proteinExistence type="predicted"/>
<name>A0ABP0GYY0_CLALP</name>
<evidence type="ECO:0000256" key="5">
    <source>
        <dbReference type="SAM" id="Phobius"/>
    </source>
</evidence>
<evidence type="ECO:0000256" key="2">
    <source>
        <dbReference type="ARBA" id="ARBA00022692"/>
    </source>
</evidence>
<keyword evidence="4 5" id="KW-0472">Membrane</keyword>
<feature type="transmembrane region" description="Helical" evidence="5">
    <location>
        <begin position="241"/>
        <end position="260"/>
    </location>
</feature>
<accession>A0ABP0GYY0</accession>
<feature type="transmembrane region" description="Helical" evidence="5">
    <location>
        <begin position="172"/>
        <end position="195"/>
    </location>
</feature>
<sequence>MEQAIVYNDYTKKLRYWRYSLKYQHWMWNHHSFMQWLTRNGQLNLLSNQTVPGSAVPQPVRQSQPQQTAVGTTNRFQDFRIASMSRRAVAEIADFSFLLIFKTVTLLMMLYCFNLDFSFIVHSNGLLDVKFVKIISQGEFEKLLDEDSLNELLTNETEDGDHLLAVDNHLTIMLIITCVYRLISLLYEWFCIWCWESTPGKSIFGIKVVSCNNALSTRVTDIVSVYPGTPVSGYNSFLRSLIKNLSIAFLIPAFATAFFYPHRRTSYDIMTNTIVIHKNYHRQNR</sequence>
<keyword evidence="3 5" id="KW-1133">Transmembrane helix</keyword>
<dbReference type="InterPro" id="IPR039871">
    <property type="entry name" value="FAM8A1"/>
</dbReference>
<dbReference type="InterPro" id="IPR010432">
    <property type="entry name" value="RDD"/>
</dbReference>
<evidence type="ECO:0000259" key="6">
    <source>
        <dbReference type="Pfam" id="PF06271"/>
    </source>
</evidence>
<comment type="caution">
    <text evidence="7">The sequence shown here is derived from an EMBL/GenBank/DDBJ whole genome shotgun (WGS) entry which is preliminary data.</text>
</comment>
<comment type="subcellular location">
    <subcellularLocation>
        <location evidence="1">Membrane</location>
        <topology evidence="1">Multi-pass membrane protein</topology>
    </subcellularLocation>
</comment>